<dbReference type="InParanoid" id="W4KKH9"/>
<name>W4KKH9_HETIT</name>
<accession>W4KKH9</accession>
<dbReference type="AlphaFoldDB" id="W4KKH9"/>
<feature type="region of interest" description="Disordered" evidence="3">
    <location>
        <begin position="92"/>
        <end position="115"/>
    </location>
</feature>
<evidence type="ECO:0000313" key="5">
    <source>
        <dbReference type="EMBL" id="ETW85845.1"/>
    </source>
</evidence>
<comment type="similarity">
    <text evidence="1">Belongs to the NSRP1 family.</text>
</comment>
<evidence type="ECO:0000259" key="4">
    <source>
        <dbReference type="Pfam" id="PF09745"/>
    </source>
</evidence>
<proteinExistence type="inferred from homology"/>
<dbReference type="FunCoup" id="W4KKH9">
    <property type="interactions" value="33"/>
</dbReference>
<dbReference type="InterPro" id="IPR018612">
    <property type="entry name" value="NSRP1_N"/>
</dbReference>
<evidence type="ECO:0000256" key="2">
    <source>
        <dbReference type="ARBA" id="ARBA00023054"/>
    </source>
</evidence>
<dbReference type="OrthoDB" id="446635at2759"/>
<organism evidence="5 6">
    <name type="scientific">Heterobasidion irregulare (strain TC 32-1)</name>
    <dbReference type="NCBI Taxonomy" id="747525"/>
    <lineage>
        <taxon>Eukaryota</taxon>
        <taxon>Fungi</taxon>
        <taxon>Dikarya</taxon>
        <taxon>Basidiomycota</taxon>
        <taxon>Agaricomycotina</taxon>
        <taxon>Agaricomycetes</taxon>
        <taxon>Russulales</taxon>
        <taxon>Bondarzewiaceae</taxon>
        <taxon>Heterobasidion</taxon>
        <taxon>Heterobasidion annosum species complex</taxon>
    </lineage>
</organism>
<dbReference type="Proteomes" id="UP000030671">
    <property type="component" value="Unassembled WGS sequence"/>
</dbReference>
<dbReference type="GeneID" id="20669744"/>
<evidence type="ECO:0000256" key="1">
    <source>
        <dbReference type="ARBA" id="ARBA00010126"/>
    </source>
</evidence>
<dbReference type="STRING" id="747525.W4KKH9"/>
<feature type="region of interest" description="Disordered" evidence="3">
    <location>
        <begin position="1"/>
        <end position="52"/>
    </location>
</feature>
<dbReference type="KEGG" id="hir:HETIRDRAFT_310082"/>
<dbReference type="GO" id="GO:0000381">
    <property type="term" value="P:regulation of alternative mRNA splicing, via spliceosome"/>
    <property type="evidence" value="ECO:0007669"/>
    <property type="project" value="InterPro"/>
</dbReference>
<dbReference type="EMBL" id="KI925455">
    <property type="protein sequence ID" value="ETW85845.1"/>
    <property type="molecule type" value="Genomic_DNA"/>
</dbReference>
<dbReference type="eggNOG" id="KOG2117">
    <property type="taxonomic scope" value="Eukaryota"/>
</dbReference>
<reference evidence="5 6" key="1">
    <citation type="journal article" date="2012" name="New Phytol.">
        <title>Insight into trade-off between wood decay and parasitism from the genome of a fungal forest pathogen.</title>
        <authorList>
            <person name="Olson A."/>
            <person name="Aerts A."/>
            <person name="Asiegbu F."/>
            <person name="Belbahri L."/>
            <person name="Bouzid O."/>
            <person name="Broberg A."/>
            <person name="Canback B."/>
            <person name="Coutinho P.M."/>
            <person name="Cullen D."/>
            <person name="Dalman K."/>
            <person name="Deflorio G."/>
            <person name="van Diepen L.T."/>
            <person name="Dunand C."/>
            <person name="Duplessis S."/>
            <person name="Durling M."/>
            <person name="Gonthier P."/>
            <person name="Grimwood J."/>
            <person name="Fossdal C.G."/>
            <person name="Hansson D."/>
            <person name="Henrissat B."/>
            <person name="Hietala A."/>
            <person name="Himmelstrand K."/>
            <person name="Hoffmeister D."/>
            <person name="Hogberg N."/>
            <person name="James T.Y."/>
            <person name="Karlsson M."/>
            <person name="Kohler A."/>
            <person name="Kues U."/>
            <person name="Lee Y.H."/>
            <person name="Lin Y.C."/>
            <person name="Lind M."/>
            <person name="Lindquist E."/>
            <person name="Lombard V."/>
            <person name="Lucas S."/>
            <person name="Lunden K."/>
            <person name="Morin E."/>
            <person name="Murat C."/>
            <person name="Park J."/>
            <person name="Raffaello T."/>
            <person name="Rouze P."/>
            <person name="Salamov A."/>
            <person name="Schmutz J."/>
            <person name="Solheim H."/>
            <person name="Stahlberg J."/>
            <person name="Velez H."/>
            <person name="de Vries R.P."/>
            <person name="Wiebenga A."/>
            <person name="Woodward S."/>
            <person name="Yakovlev I."/>
            <person name="Garbelotto M."/>
            <person name="Martin F."/>
            <person name="Grigoriev I.V."/>
            <person name="Stenlid J."/>
        </authorList>
    </citation>
    <scope>NUCLEOTIDE SEQUENCE [LARGE SCALE GENOMIC DNA]</scope>
    <source>
        <strain evidence="5 6">TC 32-1</strain>
    </source>
</reference>
<feature type="domain" description="Nuclear speckle splicing regulatory protein 1 N-terminal" evidence="4">
    <location>
        <begin position="67"/>
        <end position="182"/>
    </location>
</feature>
<dbReference type="Pfam" id="PF09745">
    <property type="entry name" value="NSRP1_N"/>
    <property type="match status" value="1"/>
</dbReference>
<feature type="compositionally biased region" description="Basic and acidic residues" evidence="3">
    <location>
        <begin position="92"/>
        <end position="107"/>
    </location>
</feature>
<dbReference type="InterPro" id="IPR053246">
    <property type="entry name" value="NS_splicing_regulatory_protein"/>
</dbReference>
<protein>
    <recommendedName>
        <fullName evidence="4">Nuclear speckle splicing regulatory protein 1 N-terminal domain-containing protein</fullName>
    </recommendedName>
</protein>
<evidence type="ECO:0000313" key="6">
    <source>
        <dbReference type="Proteomes" id="UP000030671"/>
    </source>
</evidence>
<sequence>MKLSFSLANKSKEKPVGVAPSLKRSAAFASIDDDATEDAPHTTSSTSKGVTNRRLIAQNVEMSKTAKKRMEAEKQVDSTVFEYDEVWDHMQESKLRQKEVKEQESKERKPKYISNLLNSAETRRLDHLRAEEKMIQREREAEGDEFMDKEAFVTQAYKDQMAEVRRAEEEEKQREGMPLEKKKGSSSGMAHFYRKMLEESEQKHEETVAATLQAQKKKIQGPQGPAPNLTITKPINFIPQSDLELARLAKAQGKDVELNDDNQIVDKRDLLSAGLNLSAPNTRLLGLRTSVKKVDTEKVEVHRAAGTAASRQEINQRRKKEIFAQMEDEQHRILKEKQQREEEAAARLIARRNDDEAIQSAVERYRQRKRQKLEQAASEGVS</sequence>
<dbReference type="HOGENOM" id="CLU_042321_1_0_1"/>
<dbReference type="PANTHER" id="PTHR47845">
    <property type="entry name" value="NUCLEAR SPECKLE SPLICING REGULATORY PROTEIN 1 HOMOLOG"/>
    <property type="match status" value="1"/>
</dbReference>
<evidence type="ECO:0000256" key="3">
    <source>
        <dbReference type="SAM" id="MobiDB-lite"/>
    </source>
</evidence>
<feature type="region of interest" description="Disordered" evidence="3">
    <location>
        <begin position="162"/>
        <end position="188"/>
    </location>
</feature>
<feature type="compositionally biased region" description="Basic and acidic residues" evidence="3">
    <location>
        <begin position="162"/>
        <end position="183"/>
    </location>
</feature>
<keyword evidence="6" id="KW-1185">Reference proteome</keyword>
<feature type="compositionally biased region" description="Polar residues" evidence="3">
    <location>
        <begin position="41"/>
        <end position="50"/>
    </location>
</feature>
<dbReference type="RefSeq" id="XP_009542661.1">
    <property type="nucleotide sequence ID" value="XM_009544366.1"/>
</dbReference>
<keyword evidence="2" id="KW-0175">Coiled coil</keyword>
<dbReference type="PANTHER" id="PTHR47845:SF1">
    <property type="entry name" value="NUCLEAR SPECKLE SPLICING REGULATORY PROTEIN 1 HOMOLOG"/>
    <property type="match status" value="1"/>
</dbReference>
<gene>
    <name evidence="5" type="ORF">HETIRDRAFT_310082</name>
</gene>